<dbReference type="SUPFAM" id="SSF48498">
    <property type="entry name" value="Tetracyclin repressor-like, C-terminal domain"/>
    <property type="match status" value="1"/>
</dbReference>
<dbReference type="PANTHER" id="PTHR30055">
    <property type="entry name" value="HTH-TYPE TRANSCRIPTIONAL REGULATOR RUTR"/>
    <property type="match status" value="1"/>
</dbReference>
<accession>A0ABT5YMG9</accession>
<dbReference type="InterPro" id="IPR041490">
    <property type="entry name" value="KstR2_TetR_C"/>
</dbReference>
<dbReference type="InterPro" id="IPR050109">
    <property type="entry name" value="HTH-type_TetR-like_transc_reg"/>
</dbReference>
<keyword evidence="7" id="KW-1185">Reference proteome</keyword>
<dbReference type="Pfam" id="PF17932">
    <property type="entry name" value="TetR_C_24"/>
    <property type="match status" value="1"/>
</dbReference>
<dbReference type="Gene3D" id="1.10.357.10">
    <property type="entry name" value="Tetracycline Repressor, domain 2"/>
    <property type="match status" value="1"/>
</dbReference>
<dbReference type="InterPro" id="IPR009057">
    <property type="entry name" value="Homeodomain-like_sf"/>
</dbReference>
<dbReference type="RefSeq" id="WP_275822060.1">
    <property type="nucleotide sequence ID" value="NZ_JARHUD010000004.1"/>
</dbReference>
<evidence type="ECO:0000259" key="5">
    <source>
        <dbReference type="PROSITE" id="PS50977"/>
    </source>
</evidence>
<dbReference type="PANTHER" id="PTHR30055:SF240">
    <property type="entry name" value="HTH-TYPE TRANSCRIPTIONAL REGULATOR ACRR"/>
    <property type="match status" value="1"/>
</dbReference>
<keyword evidence="3" id="KW-0804">Transcription</keyword>
<dbReference type="InterPro" id="IPR036271">
    <property type="entry name" value="Tet_transcr_reg_TetR-rel_C_sf"/>
</dbReference>
<comment type="caution">
    <text evidence="6">The sequence shown here is derived from an EMBL/GenBank/DDBJ whole genome shotgun (WGS) entry which is preliminary data.</text>
</comment>
<proteinExistence type="predicted"/>
<keyword evidence="2 4" id="KW-0238">DNA-binding</keyword>
<evidence type="ECO:0000313" key="7">
    <source>
        <dbReference type="Proteomes" id="UP001215503"/>
    </source>
</evidence>
<dbReference type="SUPFAM" id="SSF46689">
    <property type="entry name" value="Homeodomain-like"/>
    <property type="match status" value="1"/>
</dbReference>
<dbReference type="InterPro" id="IPR001647">
    <property type="entry name" value="HTH_TetR"/>
</dbReference>
<dbReference type="Gene3D" id="1.10.10.60">
    <property type="entry name" value="Homeodomain-like"/>
    <property type="match status" value="1"/>
</dbReference>
<dbReference type="PROSITE" id="PS50977">
    <property type="entry name" value="HTH_TETR_2"/>
    <property type="match status" value="1"/>
</dbReference>
<protein>
    <submittedName>
        <fullName evidence="6">TetR/AcrR family transcriptional regulator</fullName>
    </submittedName>
</protein>
<evidence type="ECO:0000256" key="3">
    <source>
        <dbReference type="ARBA" id="ARBA00023163"/>
    </source>
</evidence>
<reference evidence="6 7" key="1">
    <citation type="submission" date="2023-03" db="EMBL/GenBank/DDBJ databases">
        <title>Fodinicurvata sp. CAU 1616 isolated from sea sendiment.</title>
        <authorList>
            <person name="Kim W."/>
        </authorList>
    </citation>
    <scope>NUCLEOTIDE SEQUENCE [LARGE SCALE GENOMIC DNA]</scope>
    <source>
        <strain evidence="6 7">CAU 1616</strain>
    </source>
</reference>
<dbReference type="Pfam" id="PF00440">
    <property type="entry name" value="TetR_N"/>
    <property type="match status" value="1"/>
</dbReference>
<name>A0ABT5YMG9_9PROT</name>
<sequence length="246" mass="27210">MAAVPAESSAPDFAEIHGVTLEALCTRLYERHQAQMDVRKPATAVANLMRIVGATLALAERGSFHEMSMRDLSRESGLSLGALYTYIQDKAGLLDLMLDGVTDAVERVLIEPEETTAIAPADPHACLERFIDRHVRLTEAMPAWFTFAYMEARAFGPQARARVKAAEMQTETLILDILHAGCAQGDFRLQDPVMTAALIKPLLQDWYLKRWKYRARGVTPDAYIAALLDFIEQGLAGPDRPTPAAR</sequence>
<organism evidence="6 7">
    <name type="scientific">Aquibaculum arenosum</name>
    <dbReference type="NCBI Taxonomy" id="3032591"/>
    <lineage>
        <taxon>Bacteria</taxon>
        <taxon>Pseudomonadati</taxon>
        <taxon>Pseudomonadota</taxon>
        <taxon>Alphaproteobacteria</taxon>
        <taxon>Rhodospirillales</taxon>
        <taxon>Rhodovibrionaceae</taxon>
        <taxon>Aquibaculum</taxon>
    </lineage>
</organism>
<evidence type="ECO:0000256" key="1">
    <source>
        <dbReference type="ARBA" id="ARBA00023015"/>
    </source>
</evidence>
<gene>
    <name evidence="6" type="ORF">P2G67_08650</name>
</gene>
<evidence type="ECO:0000256" key="4">
    <source>
        <dbReference type="PROSITE-ProRule" id="PRU00335"/>
    </source>
</evidence>
<dbReference type="Proteomes" id="UP001215503">
    <property type="component" value="Unassembled WGS sequence"/>
</dbReference>
<keyword evidence="1" id="KW-0805">Transcription regulation</keyword>
<feature type="DNA-binding region" description="H-T-H motif" evidence="4">
    <location>
        <begin position="68"/>
        <end position="87"/>
    </location>
</feature>
<dbReference type="EMBL" id="JARHUD010000004">
    <property type="protein sequence ID" value="MDF2096042.1"/>
    <property type="molecule type" value="Genomic_DNA"/>
</dbReference>
<evidence type="ECO:0000256" key="2">
    <source>
        <dbReference type="ARBA" id="ARBA00023125"/>
    </source>
</evidence>
<feature type="domain" description="HTH tetR-type" evidence="5">
    <location>
        <begin position="45"/>
        <end position="105"/>
    </location>
</feature>
<evidence type="ECO:0000313" key="6">
    <source>
        <dbReference type="EMBL" id="MDF2096042.1"/>
    </source>
</evidence>